<feature type="non-terminal residue" evidence="3">
    <location>
        <position position="1"/>
    </location>
</feature>
<dbReference type="Gramene" id="TVU32316">
    <property type="protein sequence ID" value="TVU32316"/>
    <property type="gene ID" value="EJB05_24041"/>
</dbReference>
<protein>
    <recommendedName>
        <fullName evidence="5">OPA3-like protein</fullName>
    </recommendedName>
</protein>
<evidence type="ECO:0008006" key="5">
    <source>
        <dbReference type="Google" id="ProtNLM"/>
    </source>
</evidence>
<evidence type="ECO:0000256" key="1">
    <source>
        <dbReference type="SAM" id="Coils"/>
    </source>
</evidence>
<comment type="caution">
    <text evidence="3">The sequence shown here is derived from an EMBL/GenBank/DDBJ whole genome shotgun (WGS) entry which is preliminary data.</text>
</comment>
<dbReference type="OrthoDB" id="2129069at2759"/>
<evidence type="ECO:0000313" key="3">
    <source>
        <dbReference type="EMBL" id="TVU32316.1"/>
    </source>
</evidence>
<dbReference type="PANTHER" id="PTHR12499:SF22">
    <property type="entry name" value="OS02G0312500 PROTEIN"/>
    <property type="match status" value="1"/>
</dbReference>
<keyword evidence="1" id="KW-0175">Coiled coil</keyword>
<evidence type="ECO:0000256" key="2">
    <source>
        <dbReference type="SAM" id="MobiDB-lite"/>
    </source>
</evidence>
<proteinExistence type="predicted"/>
<feature type="region of interest" description="Disordered" evidence="2">
    <location>
        <begin position="1"/>
        <end position="35"/>
    </location>
</feature>
<dbReference type="InterPro" id="IPR010754">
    <property type="entry name" value="OPA3-like"/>
</dbReference>
<sequence length="244" mass="26877">MGKRESRLRQARKKATSGRISRNPESRFQLPSSSRVESATAAARLLNSGGLKWAEGGGGGGGSVQETRGEDAVVVGEEKMILPVAKLGTLLLRTMSKPIATRLKTEASRHPKFRQLIINLAQANHRISTRIQRRIYGHSDNVVIRPLNEEKAVQAAADLIGELFVFSVAGAAVIYEVQRSSRSEARKEEARKQEIEALRQKEDQLAQELLTLKQKLSELEHLANSRGLTGVFRSKSVPDHTKAP</sequence>
<dbReference type="Pfam" id="PF07047">
    <property type="entry name" value="OPA3"/>
    <property type="match status" value="1"/>
</dbReference>
<dbReference type="AlphaFoldDB" id="A0A5J9V8L6"/>
<gene>
    <name evidence="3" type="ORF">EJB05_24041</name>
</gene>
<dbReference type="GO" id="GO:0005739">
    <property type="term" value="C:mitochondrion"/>
    <property type="evidence" value="ECO:0007669"/>
    <property type="project" value="TreeGrafter"/>
</dbReference>
<evidence type="ECO:0000313" key="4">
    <source>
        <dbReference type="Proteomes" id="UP000324897"/>
    </source>
</evidence>
<feature type="coiled-coil region" evidence="1">
    <location>
        <begin position="188"/>
        <end position="222"/>
    </location>
</feature>
<organism evidence="3 4">
    <name type="scientific">Eragrostis curvula</name>
    <name type="common">weeping love grass</name>
    <dbReference type="NCBI Taxonomy" id="38414"/>
    <lineage>
        <taxon>Eukaryota</taxon>
        <taxon>Viridiplantae</taxon>
        <taxon>Streptophyta</taxon>
        <taxon>Embryophyta</taxon>
        <taxon>Tracheophyta</taxon>
        <taxon>Spermatophyta</taxon>
        <taxon>Magnoliopsida</taxon>
        <taxon>Liliopsida</taxon>
        <taxon>Poales</taxon>
        <taxon>Poaceae</taxon>
        <taxon>PACMAD clade</taxon>
        <taxon>Chloridoideae</taxon>
        <taxon>Eragrostideae</taxon>
        <taxon>Eragrostidinae</taxon>
        <taxon>Eragrostis</taxon>
    </lineage>
</organism>
<accession>A0A5J9V8L6</accession>
<reference evidence="3 4" key="1">
    <citation type="journal article" date="2019" name="Sci. Rep.">
        <title>A high-quality genome of Eragrostis curvula grass provides insights into Poaceae evolution and supports new strategies to enhance forage quality.</title>
        <authorList>
            <person name="Carballo J."/>
            <person name="Santos B.A.C.M."/>
            <person name="Zappacosta D."/>
            <person name="Garbus I."/>
            <person name="Selva J.P."/>
            <person name="Gallo C.A."/>
            <person name="Diaz A."/>
            <person name="Albertini E."/>
            <person name="Caccamo M."/>
            <person name="Echenique V."/>
        </authorList>
    </citation>
    <scope>NUCLEOTIDE SEQUENCE [LARGE SCALE GENOMIC DNA]</scope>
    <source>
        <strain evidence="4">cv. Victoria</strain>
        <tissue evidence="3">Leaf</tissue>
    </source>
</reference>
<keyword evidence="4" id="KW-1185">Reference proteome</keyword>
<dbReference type="PANTHER" id="PTHR12499">
    <property type="entry name" value="OPTIC ATROPHY 3 PROTEIN OPA3"/>
    <property type="match status" value="1"/>
</dbReference>
<dbReference type="EMBL" id="RWGY01000011">
    <property type="protein sequence ID" value="TVU32316.1"/>
    <property type="molecule type" value="Genomic_DNA"/>
</dbReference>
<dbReference type="Proteomes" id="UP000324897">
    <property type="component" value="Chromosome 1"/>
</dbReference>
<name>A0A5J9V8L6_9POAL</name>
<dbReference type="GO" id="GO:0019216">
    <property type="term" value="P:regulation of lipid metabolic process"/>
    <property type="evidence" value="ECO:0007669"/>
    <property type="project" value="TreeGrafter"/>
</dbReference>